<name>A0A223S616_9ACTN</name>
<dbReference type="KEGG" id="ngv:CDO52_12830"/>
<proteinExistence type="predicted"/>
<dbReference type="OrthoDB" id="3483941at2"/>
<dbReference type="Proteomes" id="UP000215005">
    <property type="component" value="Chromosome"/>
</dbReference>
<dbReference type="AlphaFoldDB" id="A0A223S616"/>
<reference evidence="2 3" key="1">
    <citation type="submission" date="2017-08" db="EMBL/GenBank/DDBJ databases">
        <title>The complete genome sequence of Nocardiopsis gilva YIM 90087.</title>
        <authorList>
            <person name="Yin M."/>
            <person name="Tang S."/>
        </authorList>
    </citation>
    <scope>NUCLEOTIDE SEQUENCE [LARGE SCALE GENOMIC DNA]</scope>
    <source>
        <strain evidence="2 3">YIM 90087</strain>
    </source>
</reference>
<evidence type="ECO:0000313" key="2">
    <source>
        <dbReference type="EMBL" id="ASU83554.1"/>
    </source>
</evidence>
<evidence type="ECO:0008006" key="4">
    <source>
        <dbReference type="Google" id="ProtNLM"/>
    </source>
</evidence>
<feature type="compositionally biased region" description="Polar residues" evidence="1">
    <location>
        <begin position="177"/>
        <end position="187"/>
    </location>
</feature>
<feature type="compositionally biased region" description="Basic and acidic residues" evidence="1">
    <location>
        <begin position="118"/>
        <end position="148"/>
    </location>
</feature>
<dbReference type="RefSeq" id="WP_017616841.1">
    <property type="nucleotide sequence ID" value="NZ_ANBG01000025.1"/>
</dbReference>
<dbReference type="EMBL" id="CP022753">
    <property type="protein sequence ID" value="ASU83554.1"/>
    <property type="molecule type" value="Genomic_DNA"/>
</dbReference>
<keyword evidence="3" id="KW-1185">Reference proteome</keyword>
<protein>
    <recommendedName>
        <fullName evidence="4">Mucin-2</fullName>
    </recommendedName>
</protein>
<organism evidence="2 3">
    <name type="scientific">Nocardiopsis gilva YIM 90087</name>
    <dbReference type="NCBI Taxonomy" id="1235441"/>
    <lineage>
        <taxon>Bacteria</taxon>
        <taxon>Bacillati</taxon>
        <taxon>Actinomycetota</taxon>
        <taxon>Actinomycetes</taxon>
        <taxon>Streptosporangiales</taxon>
        <taxon>Nocardiopsidaceae</taxon>
        <taxon>Nocardiopsis</taxon>
    </lineage>
</organism>
<gene>
    <name evidence="2" type="ORF">CDO52_12830</name>
</gene>
<sequence length="320" mass="34656">MPWFKIDDSAHSHPKWVKAGNAALGLWARCGSYSAQHLTEGVVPGDVARMYGTAPQARKLVKVGLWHEAGHDCDRCPQPDAGDYVMHDFFESGRNTTKAQAEAARDAAAERQRRRRAKQDTEKNASDSPSKTDRFVDEKSANRGRKDPPFSQSAAGQEGLSQRDATDGVTPPHADSHASTPYGSTTDGRPRAGDAHPDPIPDWALPLVHLMQANGLDAIRWNLNSADWVTVHALMKAKGEQPMAACAIQSARNARTGVSSAKYFIPGWKQLPNKAPDDPGGIPQLRVLSGEARRGGAYDDHHILTPEQARDIAANGGINI</sequence>
<feature type="region of interest" description="Disordered" evidence="1">
    <location>
        <begin position="95"/>
        <end position="198"/>
    </location>
</feature>
<evidence type="ECO:0000313" key="3">
    <source>
        <dbReference type="Proteomes" id="UP000215005"/>
    </source>
</evidence>
<evidence type="ECO:0000256" key="1">
    <source>
        <dbReference type="SAM" id="MobiDB-lite"/>
    </source>
</evidence>
<accession>A0A223S616</accession>
<feature type="compositionally biased region" description="Basic and acidic residues" evidence="1">
    <location>
        <begin position="188"/>
        <end position="198"/>
    </location>
</feature>